<organism evidence="1 2">
    <name type="scientific">Pelagibius litoralis</name>
    <dbReference type="NCBI Taxonomy" id="374515"/>
    <lineage>
        <taxon>Bacteria</taxon>
        <taxon>Pseudomonadati</taxon>
        <taxon>Pseudomonadota</taxon>
        <taxon>Alphaproteobacteria</taxon>
        <taxon>Rhodospirillales</taxon>
        <taxon>Rhodovibrionaceae</taxon>
        <taxon>Pelagibius</taxon>
    </lineage>
</organism>
<sequence length="134" mass="15130">MIEERDDTLEPSKEGTFTSSVLDRRLFIEFGEKATEVIDDDVYDLIVESLMGGVQTILIVKRSHPQDLCMNQVRVFGRKLGRLLCLHEARLAMVNDPVDCYEAAMCNFAMQQGAKVFTTDTAREALLWLDGEIA</sequence>
<evidence type="ECO:0000313" key="1">
    <source>
        <dbReference type="EMBL" id="NIA71387.1"/>
    </source>
</evidence>
<dbReference type="AlphaFoldDB" id="A0A967F1R2"/>
<proteinExistence type="predicted"/>
<dbReference type="EMBL" id="JAAQPH010000021">
    <property type="protein sequence ID" value="NIA71387.1"/>
    <property type="molecule type" value="Genomic_DNA"/>
</dbReference>
<name>A0A967F1R2_9PROT</name>
<comment type="caution">
    <text evidence="1">The sequence shown here is derived from an EMBL/GenBank/DDBJ whole genome shotgun (WGS) entry which is preliminary data.</text>
</comment>
<evidence type="ECO:0008006" key="3">
    <source>
        <dbReference type="Google" id="ProtNLM"/>
    </source>
</evidence>
<dbReference type="RefSeq" id="WP_167228960.1">
    <property type="nucleotide sequence ID" value="NZ_JAAQPH010000021.1"/>
</dbReference>
<reference evidence="1" key="1">
    <citation type="submission" date="2020-03" db="EMBL/GenBank/DDBJ databases">
        <title>Genome of Pelagibius litoralis DSM 21314T.</title>
        <authorList>
            <person name="Wang G."/>
        </authorList>
    </citation>
    <scope>NUCLEOTIDE SEQUENCE</scope>
    <source>
        <strain evidence="1">DSM 21314</strain>
    </source>
</reference>
<keyword evidence="2" id="KW-1185">Reference proteome</keyword>
<accession>A0A967F1R2</accession>
<protein>
    <recommendedName>
        <fullName evidence="3">DUF4180 domain-containing protein</fullName>
    </recommendedName>
</protein>
<dbReference type="Proteomes" id="UP000761264">
    <property type="component" value="Unassembled WGS sequence"/>
</dbReference>
<gene>
    <name evidence="1" type="ORF">HBA54_22585</name>
</gene>
<evidence type="ECO:0000313" key="2">
    <source>
        <dbReference type="Proteomes" id="UP000761264"/>
    </source>
</evidence>